<gene>
    <name evidence="4" type="primary">LOC107416848</name>
</gene>
<dbReference type="InterPro" id="IPR015424">
    <property type="entry name" value="PyrdxlP-dep_Trfase"/>
</dbReference>
<keyword evidence="3" id="KW-1185">Reference proteome</keyword>
<dbReference type="Proteomes" id="UP001652623">
    <property type="component" value="Chromosome 4"/>
</dbReference>
<dbReference type="PANTHER" id="PTHR42684:SF3">
    <property type="entry name" value="ADENOSYLMETHIONINE-8-AMINO-7-OXONONANOATE AMINOTRANSFERASE"/>
    <property type="match status" value="1"/>
</dbReference>
<dbReference type="PANTHER" id="PTHR42684">
    <property type="entry name" value="ADENOSYLMETHIONINE-8-AMINO-7-OXONONANOATE AMINOTRANSFERASE"/>
    <property type="match status" value="1"/>
</dbReference>
<keyword evidence="1" id="KW-0032">Aminotransferase</keyword>
<dbReference type="GeneID" id="107416848"/>
<dbReference type="RefSeq" id="XP_060672711.1">
    <property type="nucleotide sequence ID" value="XM_060816728.1"/>
</dbReference>
<organism evidence="3 4">
    <name type="scientific">Ziziphus jujuba</name>
    <name type="common">Chinese jujube</name>
    <name type="synonym">Ziziphus sativa</name>
    <dbReference type="NCBI Taxonomy" id="326968"/>
    <lineage>
        <taxon>Eukaryota</taxon>
        <taxon>Viridiplantae</taxon>
        <taxon>Streptophyta</taxon>
        <taxon>Embryophyta</taxon>
        <taxon>Tracheophyta</taxon>
        <taxon>Spermatophyta</taxon>
        <taxon>Magnoliopsida</taxon>
        <taxon>eudicotyledons</taxon>
        <taxon>Gunneridae</taxon>
        <taxon>Pentapetalae</taxon>
        <taxon>rosids</taxon>
        <taxon>fabids</taxon>
        <taxon>Rosales</taxon>
        <taxon>Rhamnaceae</taxon>
        <taxon>Paliureae</taxon>
        <taxon>Ziziphus</taxon>
    </lineage>
</organism>
<proteinExistence type="predicted"/>
<protein>
    <submittedName>
        <fullName evidence="4">Probable gamma-aminobutyrate transaminase 3, mitochondrial</fullName>
    </submittedName>
</protein>
<evidence type="ECO:0000256" key="2">
    <source>
        <dbReference type="ARBA" id="ARBA00022679"/>
    </source>
</evidence>
<name>A0ABM4A7L1_ZIZJJ</name>
<dbReference type="InterPro" id="IPR015421">
    <property type="entry name" value="PyrdxlP-dep_Trfase_major"/>
</dbReference>
<reference evidence="4" key="1">
    <citation type="submission" date="2025-08" db="UniProtKB">
        <authorList>
            <consortium name="RefSeq"/>
        </authorList>
    </citation>
    <scope>IDENTIFICATION</scope>
    <source>
        <tissue evidence="4">Seedling</tissue>
    </source>
</reference>
<dbReference type="Pfam" id="PF00202">
    <property type="entry name" value="Aminotran_3"/>
    <property type="match status" value="1"/>
</dbReference>
<keyword evidence="2" id="KW-0808">Transferase</keyword>
<dbReference type="SUPFAM" id="SSF53383">
    <property type="entry name" value="PLP-dependent transferases"/>
    <property type="match status" value="1"/>
</dbReference>
<accession>A0ABM4A7L1</accession>
<dbReference type="Gene3D" id="3.40.640.10">
    <property type="entry name" value="Type I PLP-dependent aspartate aminotransferase-like (Major domain)"/>
    <property type="match status" value="1"/>
</dbReference>
<sequence>MHRSFQDVQGGNEPRLVAAATAQMNTLPFYHSWNRTTKPSLISHFDRYHGSTLIAASLSGLPAVHQAFDLPAPFVLHIDCPHHWRFHLPGETEEEFSTRSANNLENLILKEGPETIAAFIAEPVMGAEGVILPPKTCFEKVYCSFTLNSSQKLP</sequence>
<evidence type="ECO:0000313" key="3">
    <source>
        <dbReference type="Proteomes" id="UP001652623"/>
    </source>
</evidence>
<dbReference type="InterPro" id="IPR005814">
    <property type="entry name" value="Aminotrans_3"/>
</dbReference>
<evidence type="ECO:0000256" key="1">
    <source>
        <dbReference type="ARBA" id="ARBA00022576"/>
    </source>
</evidence>
<evidence type="ECO:0000313" key="4">
    <source>
        <dbReference type="RefSeq" id="XP_060672711.1"/>
    </source>
</evidence>